<reference evidence="1" key="1">
    <citation type="journal article" date="2020" name="Stud. Mycol.">
        <title>101 Dothideomycetes genomes: a test case for predicting lifestyles and emergence of pathogens.</title>
        <authorList>
            <person name="Haridas S."/>
            <person name="Albert R."/>
            <person name="Binder M."/>
            <person name="Bloem J."/>
            <person name="Labutti K."/>
            <person name="Salamov A."/>
            <person name="Andreopoulos B."/>
            <person name="Baker S."/>
            <person name="Barry K."/>
            <person name="Bills G."/>
            <person name="Bluhm B."/>
            <person name="Cannon C."/>
            <person name="Castanera R."/>
            <person name="Culley D."/>
            <person name="Daum C."/>
            <person name="Ezra D."/>
            <person name="Gonzalez J."/>
            <person name="Henrissat B."/>
            <person name="Kuo A."/>
            <person name="Liang C."/>
            <person name="Lipzen A."/>
            <person name="Lutzoni F."/>
            <person name="Magnuson J."/>
            <person name="Mondo S."/>
            <person name="Nolan M."/>
            <person name="Ohm R."/>
            <person name="Pangilinan J."/>
            <person name="Park H.-J."/>
            <person name="Ramirez L."/>
            <person name="Alfaro M."/>
            <person name="Sun H."/>
            <person name="Tritt A."/>
            <person name="Yoshinaga Y."/>
            <person name="Zwiers L.-H."/>
            <person name="Turgeon B."/>
            <person name="Goodwin S."/>
            <person name="Spatafora J."/>
            <person name="Crous P."/>
            <person name="Grigoriev I."/>
        </authorList>
    </citation>
    <scope>NUCLEOTIDE SEQUENCE</scope>
    <source>
        <strain evidence="1">CBS 207.26</strain>
    </source>
</reference>
<dbReference type="AlphaFoldDB" id="A0A6A6DBA6"/>
<protein>
    <recommendedName>
        <fullName evidence="3">Protein HRI1</fullName>
    </recommendedName>
</protein>
<accession>A0A6A6DBA6</accession>
<keyword evidence="2" id="KW-1185">Reference proteome</keyword>
<dbReference type="Proteomes" id="UP000800200">
    <property type="component" value="Unassembled WGS sequence"/>
</dbReference>
<dbReference type="EMBL" id="ML994725">
    <property type="protein sequence ID" value="KAF2175778.1"/>
    <property type="molecule type" value="Genomic_DNA"/>
</dbReference>
<sequence length="251" mass="28556">MVSQNTPPGDLIVNEMNRTQLQSIIQISISAPNGSPIRISAKSPKLSLTILARQTWSAYPDQPLTLCTRHTPLDIPILGRDWTGGRLKQHLKISPSEKIPTESAQTHHYKEPAEGDWQQKLGFVTIPPASSGKSYSVTREIELGEVFETDGLVKERGVFEVKLDDMSFKKSPGIEWWNWGDLEGEFKGKKLSYRADPKLNDKNREEERKKLPDDVVLPYGCWKNTEDDEGNQMAWLEVDFDERPLRVEIVE</sequence>
<name>A0A6A6DBA6_9PEZI</name>
<gene>
    <name evidence="1" type="ORF">K469DRAFT_701474</name>
</gene>
<proteinExistence type="predicted"/>
<evidence type="ECO:0008006" key="3">
    <source>
        <dbReference type="Google" id="ProtNLM"/>
    </source>
</evidence>
<evidence type="ECO:0000313" key="1">
    <source>
        <dbReference type="EMBL" id="KAF2175778.1"/>
    </source>
</evidence>
<dbReference type="OrthoDB" id="2968825at2759"/>
<organism evidence="1 2">
    <name type="scientific">Zopfia rhizophila CBS 207.26</name>
    <dbReference type="NCBI Taxonomy" id="1314779"/>
    <lineage>
        <taxon>Eukaryota</taxon>
        <taxon>Fungi</taxon>
        <taxon>Dikarya</taxon>
        <taxon>Ascomycota</taxon>
        <taxon>Pezizomycotina</taxon>
        <taxon>Dothideomycetes</taxon>
        <taxon>Dothideomycetes incertae sedis</taxon>
        <taxon>Zopfiaceae</taxon>
        <taxon>Zopfia</taxon>
    </lineage>
</organism>
<evidence type="ECO:0000313" key="2">
    <source>
        <dbReference type="Proteomes" id="UP000800200"/>
    </source>
</evidence>